<dbReference type="GO" id="GO:0000278">
    <property type="term" value="P:mitotic cell cycle"/>
    <property type="evidence" value="ECO:0007669"/>
    <property type="project" value="TreeGrafter"/>
</dbReference>
<keyword evidence="2" id="KW-0723">Serine/threonine-protein kinase</keyword>
<keyword evidence="6" id="KW-0067">ATP-binding</keyword>
<sequence length="569" mass="63389">MKYPKSHDSPAYRGQTPKTNRPEVSGVDKKAGADYLRQEETQTEPQHPHVVRVRRGRKPRAAKAEVLKSDARDVAIPTRSKRSPKSVDEDRSARPSPAASTSLPTELTAILALPYIATPAPLSFSAQYAQWATNLSITKVAQGSYASILRLALPKEPFTYTIWKLMPLKPRHGKGSRMEGATCIDDAIAELRLLEAMSKTPGFVEFRSAMILKGAVPKELKDVEKLWRNEEQNRSQLDGEEEDACDEEREYGPEQLWLFVEMSDAGEDVEHWLKGDLGKIGPREVWDLFWGTVEAVAQGEAEFGFEHRDLHLGNICVKKRESPIDRSCNDSPGSGEGPSGSIVGRGAGEPLVNRFTDLEVTLIDYTLSRASIDRTTSLNGSSGHAMTLASPSPLSELEDATHEIFANSMRDPTLFTQESGDHFDQLQYDTYRHMGDIMLQHHSRSTRKPQLDGARRGRRSKVRTEDQWKAFMPATNLLWLHHVLVILLLRCGFEDGSQQGKGNCEKSNGGPKDVEGRMILVRLKEVKMALGKGVEVATGRREVTDEDVELWESAVNVLESEIIRKGIVA</sequence>
<comment type="caution">
    <text evidence="11">The sequence shown here is derived from an EMBL/GenBank/DDBJ whole genome shotgun (WGS) entry which is preliminary data.</text>
</comment>
<dbReference type="Gene3D" id="1.10.510.10">
    <property type="entry name" value="Transferase(Phosphotransferase) domain 1"/>
    <property type="match status" value="1"/>
</dbReference>
<evidence type="ECO:0000256" key="8">
    <source>
        <dbReference type="ARBA" id="ARBA00048679"/>
    </source>
</evidence>
<gene>
    <name evidence="11" type="ORF">OHK93_008317</name>
</gene>
<feature type="compositionally biased region" description="Gly residues" evidence="9">
    <location>
        <begin position="334"/>
        <end position="346"/>
    </location>
</feature>
<dbReference type="Gene3D" id="3.30.200.20">
    <property type="entry name" value="Phosphorylase Kinase, domain 1"/>
    <property type="match status" value="1"/>
</dbReference>
<evidence type="ECO:0000256" key="7">
    <source>
        <dbReference type="ARBA" id="ARBA00047899"/>
    </source>
</evidence>
<evidence type="ECO:0000256" key="1">
    <source>
        <dbReference type="ARBA" id="ARBA00012513"/>
    </source>
</evidence>
<evidence type="ECO:0000256" key="9">
    <source>
        <dbReference type="SAM" id="MobiDB-lite"/>
    </source>
</evidence>
<protein>
    <recommendedName>
        <fullName evidence="1">non-specific serine/threonine protein kinase</fullName>
        <ecNumber evidence="1">2.7.11.1</ecNumber>
    </recommendedName>
</protein>
<evidence type="ECO:0000256" key="4">
    <source>
        <dbReference type="ARBA" id="ARBA00022741"/>
    </source>
</evidence>
<evidence type="ECO:0000256" key="3">
    <source>
        <dbReference type="ARBA" id="ARBA00022679"/>
    </source>
</evidence>
<feature type="compositionally biased region" description="Basic and acidic residues" evidence="9">
    <location>
        <begin position="1"/>
        <end position="10"/>
    </location>
</feature>
<feature type="region of interest" description="Disordered" evidence="9">
    <location>
        <begin position="323"/>
        <end position="346"/>
    </location>
</feature>
<evidence type="ECO:0000313" key="12">
    <source>
        <dbReference type="Proteomes" id="UP001161017"/>
    </source>
</evidence>
<keyword evidence="5" id="KW-0418">Kinase</keyword>
<organism evidence="11 12">
    <name type="scientific">Ramalina farinacea</name>
    <dbReference type="NCBI Taxonomy" id="258253"/>
    <lineage>
        <taxon>Eukaryota</taxon>
        <taxon>Fungi</taxon>
        <taxon>Dikarya</taxon>
        <taxon>Ascomycota</taxon>
        <taxon>Pezizomycotina</taxon>
        <taxon>Lecanoromycetes</taxon>
        <taxon>OSLEUM clade</taxon>
        <taxon>Lecanoromycetidae</taxon>
        <taxon>Lecanorales</taxon>
        <taxon>Lecanorineae</taxon>
        <taxon>Ramalinaceae</taxon>
        <taxon>Ramalina</taxon>
    </lineage>
</organism>
<feature type="domain" description="Serine/threonine-protein kinase haspin C-terminal" evidence="10">
    <location>
        <begin position="412"/>
        <end position="532"/>
    </location>
</feature>
<keyword evidence="12" id="KW-1185">Reference proteome</keyword>
<dbReference type="SUPFAM" id="SSF56112">
    <property type="entry name" value="Protein kinase-like (PK-like)"/>
    <property type="match status" value="1"/>
</dbReference>
<dbReference type="GO" id="GO:0005524">
    <property type="term" value="F:ATP binding"/>
    <property type="evidence" value="ECO:0007669"/>
    <property type="project" value="UniProtKB-KW"/>
</dbReference>
<dbReference type="Pfam" id="PF12330">
    <property type="entry name" value="Haspin_kinase"/>
    <property type="match status" value="1"/>
</dbReference>
<dbReference type="PANTHER" id="PTHR24419">
    <property type="entry name" value="INTERLEUKIN-1 RECEPTOR-ASSOCIATED KINASE"/>
    <property type="match status" value="1"/>
</dbReference>
<dbReference type="EMBL" id="JAPUFD010000008">
    <property type="protein sequence ID" value="MDI1489040.1"/>
    <property type="molecule type" value="Genomic_DNA"/>
</dbReference>
<name>A0AA43QM76_9LECA</name>
<feature type="compositionally biased region" description="Basic and acidic residues" evidence="9">
    <location>
        <begin position="62"/>
        <end position="73"/>
    </location>
</feature>
<comment type="catalytic activity">
    <reaction evidence="7">
        <text>L-threonyl-[protein] + ATP = O-phospho-L-threonyl-[protein] + ADP + H(+)</text>
        <dbReference type="Rhea" id="RHEA:46608"/>
        <dbReference type="Rhea" id="RHEA-COMP:11060"/>
        <dbReference type="Rhea" id="RHEA-COMP:11605"/>
        <dbReference type="ChEBI" id="CHEBI:15378"/>
        <dbReference type="ChEBI" id="CHEBI:30013"/>
        <dbReference type="ChEBI" id="CHEBI:30616"/>
        <dbReference type="ChEBI" id="CHEBI:61977"/>
        <dbReference type="ChEBI" id="CHEBI:456216"/>
        <dbReference type="EC" id="2.7.11.1"/>
    </reaction>
</comment>
<dbReference type="GO" id="GO:0005634">
    <property type="term" value="C:nucleus"/>
    <property type="evidence" value="ECO:0007669"/>
    <property type="project" value="TreeGrafter"/>
</dbReference>
<feature type="region of interest" description="Disordered" evidence="9">
    <location>
        <begin position="1"/>
        <end position="101"/>
    </location>
</feature>
<evidence type="ECO:0000313" key="11">
    <source>
        <dbReference type="EMBL" id="MDI1489040.1"/>
    </source>
</evidence>
<dbReference type="Proteomes" id="UP001161017">
    <property type="component" value="Unassembled WGS sequence"/>
</dbReference>
<dbReference type="PANTHER" id="PTHR24419:SF18">
    <property type="entry name" value="SERINE_THREONINE-PROTEIN KINASE HASPIN"/>
    <property type="match status" value="1"/>
</dbReference>
<feature type="region of interest" description="Disordered" evidence="9">
    <location>
        <begin position="441"/>
        <end position="462"/>
    </location>
</feature>
<reference evidence="11" key="1">
    <citation type="journal article" date="2023" name="Genome Biol. Evol.">
        <title>First Whole Genome Sequence and Flow Cytometry Genome Size Data for the Lichen-Forming Fungus Ramalina farinacea (Ascomycota).</title>
        <authorList>
            <person name="Llewellyn T."/>
            <person name="Mian S."/>
            <person name="Hill R."/>
            <person name="Leitch I.J."/>
            <person name="Gaya E."/>
        </authorList>
    </citation>
    <scope>NUCLEOTIDE SEQUENCE</scope>
    <source>
        <strain evidence="11">LIQ254RAFAR</strain>
    </source>
</reference>
<dbReference type="InterPro" id="IPR011009">
    <property type="entry name" value="Kinase-like_dom_sf"/>
</dbReference>
<dbReference type="GO" id="GO:0005737">
    <property type="term" value="C:cytoplasm"/>
    <property type="evidence" value="ECO:0007669"/>
    <property type="project" value="TreeGrafter"/>
</dbReference>
<comment type="catalytic activity">
    <reaction evidence="8">
        <text>L-seryl-[protein] + ATP = O-phospho-L-seryl-[protein] + ADP + H(+)</text>
        <dbReference type="Rhea" id="RHEA:17989"/>
        <dbReference type="Rhea" id="RHEA-COMP:9863"/>
        <dbReference type="Rhea" id="RHEA-COMP:11604"/>
        <dbReference type="ChEBI" id="CHEBI:15378"/>
        <dbReference type="ChEBI" id="CHEBI:29999"/>
        <dbReference type="ChEBI" id="CHEBI:30616"/>
        <dbReference type="ChEBI" id="CHEBI:83421"/>
        <dbReference type="ChEBI" id="CHEBI:456216"/>
        <dbReference type="EC" id="2.7.11.1"/>
    </reaction>
</comment>
<dbReference type="GO" id="GO:0072354">
    <property type="term" value="F:histone H3T3 kinase activity"/>
    <property type="evidence" value="ECO:0007669"/>
    <property type="project" value="TreeGrafter"/>
</dbReference>
<dbReference type="SMART" id="SM01331">
    <property type="entry name" value="DUF3635"/>
    <property type="match status" value="1"/>
</dbReference>
<dbReference type="AlphaFoldDB" id="A0AA43QM76"/>
<feature type="compositionally biased region" description="Basic and acidic residues" evidence="9">
    <location>
        <begin position="26"/>
        <end position="40"/>
    </location>
</feature>
<proteinExistence type="predicted"/>
<dbReference type="InterPro" id="IPR024604">
    <property type="entry name" value="GSG2_C"/>
</dbReference>
<dbReference type="EC" id="2.7.11.1" evidence="1"/>
<evidence type="ECO:0000256" key="5">
    <source>
        <dbReference type="ARBA" id="ARBA00022777"/>
    </source>
</evidence>
<evidence type="ECO:0000256" key="6">
    <source>
        <dbReference type="ARBA" id="ARBA00022840"/>
    </source>
</evidence>
<evidence type="ECO:0000259" key="10">
    <source>
        <dbReference type="SMART" id="SM01331"/>
    </source>
</evidence>
<dbReference type="GO" id="GO:0035556">
    <property type="term" value="P:intracellular signal transduction"/>
    <property type="evidence" value="ECO:0007669"/>
    <property type="project" value="TreeGrafter"/>
</dbReference>
<feature type="compositionally biased region" description="Basic residues" evidence="9">
    <location>
        <begin position="49"/>
        <end position="61"/>
    </location>
</feature>
<keyword evidence="3" id="KW-0808">Transferase</keyword>
<keyword evidence="4" id="KW-0547">Nucleotide-binding</keyword>
<accession>A0AA43QM76</accession>
<evidence type="ECO:0000256" key="2">
    <source>
        <dbReference type="ARBA" id="ARBA00022527"/>
    </source>
</evidence>